<comment type="caution">
    <text evidence="2">The sequence shown here is derived from an EMBL/GenBank/DDBJ whole genome shotgun (WGS) entry which is preliminary data.</text>
</comment>
<sequence>MLLDQLLVLDILMHLAMLTVLLVLLVKLDRRDMLLAQARMFQK</sequence>
<protein>
    <submittedName>
        <fullName evidence="2">Uncharacterized protein</fullName>
    </submittedName>
</protein>
<evidence type="ECO:0000313" key="2">
    <source>
        <dbReference type="EMBL" id="KUM49106.1"/>
    </source>
</evidence>
<dbReference type="AlphaFoldDB" id="A0A101M141"/>
<geneLocation type="mitochondrion" evidence="2"/>
<dbReference type="EMBL" id="LKAM01000003">
    <property type="protein sequence ID" value="KUM49106.1"/>
    <property type="molecule type" value="Genomic_DNA"/>
</dbReference>
<keyword evidence="1" id="KW-1133">Transmembrane helix</keyword>
<feature type="transmembrane region" description="Helical" evidence="1">
    <location>
        <begin position="6"/>
        <end position="26"/>
    </location>
</feature>
<keyword evidence="1" id="KW-0472">Membrane</keyword>
<evidence type="ECO:0000256" key="1">
    <source>
        <dbReference type="SAM" id="Phobius"/>
    </source>
</evidence>
<name>A0A101M141_PICGL</name>
<gene>
    <name evidence="2" type="ORF">ABT39_MTgene3655</name>
</gene>
<reference evidence="2" key="1">
    <citation type="journal article" date="2015" name="Genome Biol. Evol.">
        <title>Organellar Genomes of White Spruce (Picea glauca): Assembly and Annotation.</title>
        <authorList>
            <person name="Jackman S.D."/>
            <person name="Warren R.L."/>
            <person name="Gibb E.A."/>
            <person name="Vandervalk B.P."/>
            <person name="Mohamadi H."/>
            <person name="Chu J."/>
            <person name="Raymond A."/>
            <person name="Pleasance S."/>
            <person name="Coope R."/>
            <person name="Wildung M.R."/>
            <person name="Ritland C.E."/>
            <person name="Bousquet J."/>
            <person name="Jones S.J."/>
            <person name="Bohlmann J."/>
            <person name="Birol I."/>
        </authorList>
    </citation>
    <scope>NUCLEOTIDE SEQUENCE [LARGE SCALE GENOMIC DNA]</scope>
    <source>
        <tissue evidence="2">Flushing bud</tissue>
    </source>
</reference>
<keyword evidence="2" id="KW-0496">Mitochondrion</keyword>
<keyword evidence="1" id="KW-0812">Transmembrane</keyword>
<proteinExistence type="predicted"/>
<organism evidence="2">
    <name type="scientific">Picea glauca</name>
    <name type="common">White spruce</name>
    <name type="synonym">Pinus glauca</name>
    <dbReference type="NCBI Taxonomy" id="3330"/>
    <lineage>
        <taxon>Eukaryota</taxon>
        <taxon>Viridiplantae</taxon>
        <taxon>Streptophyta</taxon>
        <taxon>Embryophyta</taxon>
        <taxon>Tracheophyta</taxon>
        <taxon>Spermatophyta</taxon>
        <taxon>Pinopsida</taxon>
        <taxon>Pinidae</taxon>
        <taxon>Conifers I</taxon>
        <taxon>Pinales</taxon>
        <taxon>Pinaceae</taxon>
        <taxon>Picea</taxon>
    </lineage>
</organism>
<accession>A0A101M141</accession>